<dbReference type="GO" id="GO:0017108">
    <property type="term" value="F:5'-flap endonuclease activity"/>
    <property type="evidence" value="ECO:0007669"/>
    <property type="project" value="TreeGrafter"/>
</dbReference>
<dbReference type="CDD" id="cd09870">
    <property type="entry name" value="PIN_YEN1"/>
    <property type="match status" value="1"/>
</dbReference>
<dbReference type="PANTHER" id="PTHR11081:SF62">
    <property type="entry name" value="XPG-I DOMAIN-CONTAINING PROTEIN"/>
    <property type="match status" value="1"/>
</dbReference>
<organism evidence="3 4">
    <name type="scientific">Xylaria grammica</name>
    <dbReference type="NCBI Taxonomy" id="363999"/>
    <lineage>
        <taxon>Eukaryota</taxon>
        <taxon>Fungi</taxon>
        <taxon>Dikarya</taxon>
        <taxon>Ascomycota</taxon>
        <taxon>Pezizomycotina</taxon>
        <taxon>Sordariomycetes</taxon>
        <taxon>Xylariomycetidae</taxon>
        <taxon>Xylariales</taxon>
        <taxon>Xylariaceae</taxon>
        <taxon>Xylaria</taxon>
    </lineage>
</organism>
<keyword evidence="4" id="KW-1185">Reference proteome</keyword>
<gene>
    <name evidence="3" type="ORF">EKO27_g74</name>
</gene>
<dbReference type="InterPro" id="IPR029060">
    <property type="entry name" value="PIN-like_dom_sf"/>
</dbReference>
<proteinExistence type="predicted"/>
<dbReference type="Gene3D" id="3.40.50.1010">
    <property type="entry name" value="5'-nuclease"/>
    <property type="match status" value="2"/>
</dbReference>
<protein>
    <recommendedName>
        <fullName evidence="2">XPG-I domain-containing protein</fullName>
    </recommendedName>
</protein>
<dbReference type="Pfam" id="PF00867">
    <property type="entry name" value="XPG_I"/>
    <property type="match status" value="1"/>
</dbReference>
<evidence type="ECO:0000313" key="3">
    <source>
        <dbReference type="EMBL" id="RWA15029.1"/>
    </source>
</evidence>
<evidence type="ECO:0000256" key="1">
    <source>
        <dbReference type="SAM" id="MobiDB-lite"/>
    </source>
</evidence>
<evidence type="ECO:0000259" key="2">
    <source>
        <dbReference type="SMART" id="SM00484"/>
    </source>
</evidence>
<feature type="compositionally biased region" description="Basic and acidic residues" evidence="1">
    <location>
        <begin position="39"/>
        <end position="49"/>
    </location>
</feature>
<dbReference type="InterPro" id="IPR006084">
    <property type="entry name" value="XPG/Rad2"/>
</dbReference>
<evidence type="ECO:0000313" key="4">
    <source>
        <dbReference type="Proteomes" id="UP000286045"/>
    </source>
</evidence>
<dbReference type="Proteomes" id="UP000286045">
    <property type="component" value="Unassembled WGS sequence"/>
</dbReference>
<feature type="region of interest" description="Disordered" evidence="1">
    <location>
        <begin position="31"/>
        <end position="51"/>
    </location>
</feature>
<dbReference type="SMART" id="SM00484">
    <property type="entry name" value="XPGI"/>
    <property type="match status" value="1"/>
</dbReference>
<accession>A0A439DKT8</accession>
<dbReference type="STRING" id="363999.A0A439DKT8"/>
<comment type="caution">
    <text evidence="3">The sequence shown here is derived from an EMBL/GenBank/DDBJ whole genome shotgun (WGS) entry which is preliminary data.</text>
</comment>
<dbReference type="EMBL" id="RYZI01000001">
    <property type="protein sequence ID" value="RWA15029.1"/>
    <property type="molecule type" value="Genomic_DNA"/>
</dbReference>
<reference evidence="3 4" key="1">
    <citation type="submission" date="2018-12" db="EMBL/GenBank/DDBJ databases">
        <title>Draft genome sequence of Xylaria grammica IHI A82.</title>
        <authorList>
            <person name="Buettner E."/>
            <person name="Kellner H."/>
        </authorList>
    </citation>
    <scope>NUCLEOTIDE SEQUENCE [LARGE SCALE GENOMIC DNA]</scope>
    <source>
        <strain evidence="3 4">IHI A82</strain>
    </source>
</reference>
<dbReference type="PANTHER" id="PTHR11081">
    <property type="entry name" value="FLAP ENDONUCLEASE FAMILY MEMBER"/>
    <property type="match status" value="1"/>
</dbReference>
<dbReference type="InterPro" id="IPR006086">
    <property type="entry name" value="XPG-I_dom"/>
</dbReference>
<sequence length="646" mass="72565">MTSLRGSTGPPEPLAYRGVDNNHISFSTAARRFNQSSKSEPKDTIRPDADLEVPGISPITMVLRGFSVSETGAAETRSISKWSTQHFEATGRPLRIAIDQANWWYRNITAERDAEIKTKSPGSHPREKRIMERIIYLLRMNIQLLFVFDGPSKPPKQWPTEYSYSESNIRLLKELLDQLGVPRHDAPGESVAECVRLQELGIVDAIWTDNTDALMFGGSPTLVQFHKKPEGDQFKNSNIVVVSSAARMKERANLTREWFLMYATLVGCSYTSGLDGFNATRFFRFAQHGCFQAAANLLAVAVETPLVLSKWRIVVTGIINSTFPNGEVAAPPKTFPDLNVLKGCCHPTVSPDDVLQDLPCLRDGWFRPYGPDMLSRYRFLLNNFNTQIHESWIARDLVPIELNHLLRETPPGEKAKNRVRFGIETRAKRKDTLDSTITVDPIKVIPELLSAFPSEMYRVVNGSRVKVEPPIFRPEEMDLLDCVLRRGLPDDEVPKHVPKPVEVARRRPPVPPPKNEASRNFQRASKRIFTPERPQKQKPKLSVLPPLNTHLPLPLPIHDMDTSNSPTCIHFHEALTLPGELDWHNPPLTSPLPTSPLPVSRRADVLASKLSGPEGRKQSIAMSSPLPIIKQPAWDHSAVIDLNDLD</sequence>
<dbReference type="AlphaFoldDB" id="A0A439DKT8"/>
<dbReference type="GO" id="GO:0006974">
    <property type="term" value="P:DNA damage response"/>
    <property type="evidence" value="ECO:0007669"/>
    <property type="project" value="UniProtKB-ARBA"/>
</dbReference>
<dbReference type="SUPFAM" id="SSF88723">
    <property type="entry name" value="PIN domain-like"/>
    <property type="match status" value="1"/>
</dbReference>
<dbReference type="PRINTS" id="PR00853">
    <property type="entry name" value="XPGRADSUPER"/>
</dbReference>
<name>A0A439DKT8_9PEZI</name>
<feature type="domain" description="XPG-I" evidence="2">
    <location>
        <begin position="177"/>
        <end position="250"/>
    </location>
</feature>